<accession>A0ABP8P398</accession>
<evidence type="ECO:0008006" key="4">
    <source>
        <dbReference type="Google" id="ProtNLM"/>
    </source>
</evidence>
<dbReference type="Proteomes" id="UP001501183">
    <property type="component" value="Unassembled WGS sequence"/>
</dbReference>
<organism evidence="2 3">
    <name type="scientific">Rhodococcus olei</name>
    <dbReference type="NCBI Taxonomy" id="2161675"/>
    <lineage>
        <taxon>Bacteria</taxon>
        <taxon>Bacillati</taxon>
        <taxon>Actinomycetota</taxon>
        <taxon>Actinomycetes</taxon>
        <taxon>Mycobacteriales</taxon>
        <taxon>Nocardiaceae</taxon>
        <taxon>Rhodococcus</taxon>
    </lineage>
</organism>
<keyword evidence="3" id="KW-1185">Reference proteome</keyword>
<name>A0ABP8P398_9NOCA</name>
<protein>
    <recommendedName>
        <fullName evidence="4">Tocopherol cyclase-like protein</fullName>
    </recommendedName>
</protein>
<proteinExistence type="predicted"/>
<feature type="region of interest" description="Disordered" evidence="1">
    <location>
        <begin position="14"/>
        <end position="36"/>
    </location>
</feature>
<evidence type="ECO:0000256" key="1">
    <source>
        <dbReference type="SAM" id="MobiDB-lite"/>
    </source>
</evidence>
<dbReference type="Pfam" id="PF20375">
    <property type="entry name" value="DUF6670"/>
    <property type="match status" value="1"/>
</dbReference>
<evidence type="ECO:0000313" key="3">
    <source>
        <dbReference type="Proteomes" id="UP001501183"/>
    </source>
</evidence>
<gene>
    <name evidence="2" type="ORF">GCM10023094_29320</name>
</gene>
<dbReference type="RefSeq" id="WP_345346106.1">
    <property type="nucleotide sequence ID" value="NZ_BAABFB010000048.1"/>
</dbReference>
<reference evidence="3" key="1">
    <citation type="journal article" date="2019" name="Int. J. Syst. Evol. Microbiol.">
        <title>The Global Catalogue of Microorganisms (GCM) 10K type strain sequencing project: providing services to taxonomists for standard genome sequencing and annotation.</title>
        <authorList>
            <consortium name="The Broad Institute Genomics Platform"/>
            <consortium name="The Broad Institute Genome Sequencing Center for Infectious Disease"/>
            <person name="Wu L."/>
            <person name="Ma J."/>
        </authorList>
    </citation>
    <scope>NUCLEOTIDE SEQUENCE [LARGE SCALE GENOMIC DNA]</scope>
    <source>
        <strain evidence="3">JCM 32206</strain>
    </source>
</reference>
<dbReference type="EMBL" id="BAABFB010000048">
    <property type="protein sequence ID" value="GAA4481337.1"/>
    <property type="molecule type" value="Genomic_DNA"/>
</dbReference>
<comment type="caution">
    <text evidence="2">The sequence shown here is derived from an EMBL/GenBank/DDBJ whole genome shotgun (WGS) entry which is preliminary data.</text>
</comment>
<sequence length="355" mass="38802">MTGRRSVAERALSLVNRGASGPQPPVRGPVDLRPPGGRGPLGSRWFNWAHYGVMVPNLPEPHRYFGVMAIVGTPEVSVFANDWAIATTPRDSATVVSSTAAMTDGGFGPYATSRDCEFAADGSVLRFGDDLIIESRHPEFTVRRTHPEVRVDLTLRATGQISRFFDVPGVYRHWSLLCEYEGTVGHAGEVQDVSGLCTLEYARGAGAHSVLPIGLASRAKLPARLFTYHVVNLDEDTQVLLSHVTGPRGIPLLRTAYLRSRDGWSVGYTTGCVLTVERYADAPHRTPDGRDMTLPARFRWRLSADGTELLLLECTAGGDWTYGLGAGYVGSFRFEGHHRGREVTGLGYAEYVDVR</sequence>
<evidence type="ECO:0000313" key="2">
    <source>
        <dbReference type="EMBL" id="GAA4481337.1"/>
    </source>
</evidence>
<dbReference type="SUPFAM" id="SSF159245">
    <property type="entry name" value="AttH-like"/>
    <property type="match status" value="1"/>
</dbReference>
<dbReference type="InterPro" id="IPR046611">
    <property type="entry name" value="DUF6670"/>
</dbReference>